<dbReference type="Proteomes" id="UP001597301">
    <property type="component" value="Unassembled WGS sequence"/>
</dbReference>
<evidence type="ECO:0000259" key="18">
    <source>
        <dbReference type="PROSITE" id="PS50846"/>
    </source>
</evidence>
<dbReference type="PANTHER" id="PTHR43520:SF8">
    <property type="entry name" value="P-TYPE CU(+) TRANSPORTER"/>
    <property type="match status" value="1"/>
</dbReference>
<dbReference type="Gene3D" id="3.40.1110.10">
    <property type="entry name" value="Calcium-transporting ATPase, cytoplasmic domain N"/>
    <property type="match status" value="1"/>
</dbReference>
<protein>
    <recommendedName>
        <fullName evidence="3">P-type Cu(+) transporter</fullName>
        <ecNumber evidence="3">7.2.2.8</ecNumber>
    </recommendedName>
</protein>
<dbReference type="NCBIfam" id="TIGR01511">
    <property type="entry name" value="ATPase-IB1_Cu"/>
    <property type="match status" value="1"/>
</dbReference>
<evidence type="ECO:0000256" key="4">
    <source>
        <dbReference type="ARBA" id="ARBA00022448"/>
    </source>
</evidence>
<proteinExistence type="inferred from homology"/>
<dbReference type="InterPro" id="IPR036163">
    <property type="entry name" value="HMA_dom_sf"/>
</dbReference>
<evidence type="ECO:0000256" key="13">
    <source>
        <dbReference type="ARBA" id="ARBA00023008"/>
    </source>
</evidence>
<keyword evidence="7 17" id="KW-0479">Metal-binding</keyword>
<dbReference type="EC" id="7.2.2.8" evidence="3"/>
<dbReference type="InterPro" id="IPR008250">
    <property type="entry name" value="ATPase_P-typ_transduc_dom_A_sf"/>
</dbReference>
<dbReference type="RefSeq" id="WP_380774015.1">
    <property type="nucleotide sequence ID" value="NZ_JBHUEO010000030.1"/>
</dbReference>
<dbReference type="PROSITE" id="PS01229">
    <property type="entry name" value="COF_2"/>
    <property type="match status" value="1"/>
</dbReference>
<dbReference type="PROSITE" id="PS01047">
    <property type="entry name" value="HMA_1"/>
    <property type="match status" value="1"/>
</dbReference>
<keyword evidence="17" id="KW-1003">Cell membrane</keyword>
<dbReference type="PROSITE" id="PS50846">
    <property type="entry name" value="HMA_2"/>
    <property type="match status" value="1"/>
</dbReference>
<comment type="catalytic activity">
    <reaction evidence="16">
        <text>Cu(+)(in) + ATP + H2O = Cu(+)(out) + ADP + phosphate + H(+)</text>
        <dbReference type="Rhea" id="RHEA:25792"/>
        <dbReference type="ChEBI" id="CHEBI:15377"/>
        <dbReference type="ChEBI" id="CHEBI:15378"/>
        <dbReference type="ChEBI" id="CHEBI:30616"/>
        <dbReference type="ChEBI" id="CHEBI:43474"/>
        <dbReference type="ChEBI" id="CHEBI:49552"/>
        <dbReference type="ChEBI" id="CHEBI:456216"/>
        <dbReference type="EC" id="7.2.2.8"/>
    </reaction>
</comment>
<dbReference type="InterPro" id="IPR023214">
    <property type="entry name" value="HAD_sf"/>
</dbReference>
<feature type="transmembrane region" description="Helical" evidence="17">
    <location>
        <begin position="422"/>
        <end position="441"/>
    </location>
</feature>
<dbReference type="PROSITE" id="PS00154">
    <property type="entry name" value="ATPASE_E1_E2"/>
    <property type="match status" value="1"/>
</dbReference>
<dbReference type="NCBIfam" id="TIGR01525">
    <property type="entry name" value="ATPase-IB_hvy"/>
    <property type="match status" value="1"/>
</dbReference>
<dbReference type="Gene3D" id="3.40.50.1000">
    <property type="entry name" value="HAD superfamily/HAD-like"/>
    <property type="match status" value="1"/>
</dbReference>
<comment type="caution">
    <text evidence="19">The sequence shown here is derived from an EMBL/GenBank/DDBJ whole genome shotgun (WGS) entry which is preliminary data.</text>
</comment>
<dbReference type="Pfam" id="PF00702">
    <property type="entry name" value="Hydrolase"/>
    <property type="match status" value="1"/>
</dbReference>
<evidence type="ECO:0000256" key="6">
    <source>
        <dbReference type="ARBA" id="ARBA00022692"/>
    </source>
</evidence>
<evidence type="ECO:0000256" key="16">
    <source>
        <dbReference type="ARBA" id="ARBA00049289"/>
    </source>
</evidence>
<dbReference type="CDD" id="cd00371">
    <property type="entry name" value="HMA"/>
    <property type="match status" value="1"/>
</dbReference>
<feature type="transmembrane region" description="Helical" evidence="17">
    <location>
        <begin position="208"/>
        <end position="226"/>
    </location>
</feature>
<evidence type="ECO:0000313" key="19">
    <source>
        <dbReference type="EMBL" id="MFD1707293.1"/>
    </source>
</evidence>
<evidence type="ECO:0000313" key="20">
    <source>
        <dbReference type="Proteomes" id="UP001597301"/>
    </source>
</evidence>
<dbReference type="Gene3D" id="3.30.70.100">
    <property type="match status" value="1"/>
</dbReference>
<dbReference type="SUPFAM" id="SSF81653">
    <property type="entry name" value="Calcium ATPase, transduction domain A"/>
    <property type="match status" value="1"/>
</dbReference>
<feature type="transmembrane region" description="Helical" evidence="17">
    <location>
        <begin position="140"/>
        <end position="158"/>
    </location>
</feature>
<dbReference type="SUPFAM" id="SSF81665">
    <property type="entry name" value="Calcium ATPase, transmembrane domain M"/>
    <property type="match status" value="1"/>
</dbReference>
<evidence type="ECO:0000256" key="9">
    <source>
        <dbReference type="ARBA" id="ARBA00022796"/>
    </source>
</evidence>
<evidence type="ECO:0000256" key="3">
    <source>
        <dbReference type="ARBA" id="ARBA00012517"/>
    </source>
</evidence>
<feature type="transmembrane region" description="Helical" evidence="17">
    <location>
        <begin position="164"/>
        <end position="187"/>
    </location>
</feature>
<keyword evidence="14" id="KW-0406">Ion transport</keyword>
<dbReference type="InterPro" id="IPR036412">
    <property type="entry name" value="HAD-like_sf"/>
</dbReference>
<evidence type="ECO:0000256" key="10">
    <source>
        <dbReference type="ARBA" id="ARBA00022840"/>
    </source>
</evidence>
<feature type="domain" description="HMA" evidence="18">
    <location>
        <begin position="51"/>
        <end position="117"/>
    </location>
</feature>
<keyword evidence="6 17" id="KW-0812">Transmembrane</keyword>
<keyword evidence="9" id="KW-0187">Copper transport</keyword>
<dbReference type="SFLD" id="SFLDF00027">
    <property type="entry name" value="p-type_atpase"/>
    <property type="match status" value="1"/>
</dbReference>
<keyword evidence="5" id="KW-0597">Phosphoprotein</keyword>
<dbReference type="InterPro" id="IPR018303">
    <property type="entry name" value="ATPase_P-typ_P_site"/>
</dbReference>
<dbReference type="PRINTS" id="PR00943">
    <property type="entry name" value="CUATPASE"/>
</dbReference>
<keyword evidence="4" id="KW-0813">Transport</keyword>
<dbReference type="SFLD" id="SFLDG00002">
    <property type="entry name" value="C1.7:_P-type_atpase_like"/>
    <property type="match status" value="1"/>
</dbReference>
<dbReference type="InterPro" id="IPR044492">
    <property type="entry name" value="P_typ_ATPase_HD_dom"/>
</dbReference>
<evidence type="ECO:0000256" key="12">
    <source>
        <dbReference type="ARBA" id="ARBA00022989"/>
    </source>
</evidence>
<dbReference type="InterPro" id="IPR059000">
    <property type="entry name" value="ATPase_P-type_domA"/>
</dbReference>
<dbReference type="PANTHER" id="PTHR43520">
    <property type="entry name" value="ATP7, ISOFORM B"/>
    <property type="match status" value="1"/>
</dbReference>
<evidence type="ECO:0000256" key="8">
    <source>
        <dbReference type="ARBA" id="ARBA00022741"/>
    </source>
</evidence>
<dbReference type="PRINTS" id="PR00119">
    <property type="entry name" value="CATATPASE"/>
</dbReference>
<keyword evidence="10 17" id="KW-0067">ATP-binding</keyword>
<keyword evidence="13" id="KW-0186">Copper</keyword>
<evidence type="ECO:0000256" key="1">
    <source>
        <dbReference type="ARBA" id="ARBA00004127"/>
    </source>
</evidence>
<dbReference type="SFLD" id="SFLDS00003">
    <property type="entry name" value="Haloacid_Dehalogenase"/>
    <property type="match status" value="1"/>
</dbReference>
<sequence>MQVKKAYSIQMEKTISGKPAGHSNKKFALDRGSAAIAIDHKKIVNRQVKKKVLRLDIDGMTCSACTARIEKVLKKMKGIESINVNLATETGVLKIIEDVVSTNDVIEKIQHLGYGAKVKSAEADKKKARAEKYKKQKQKFFISACLSLPLLYTMLGHLPGNWAVPVPAILLNPLIQFVLAAPIQFYAGSQFYKGAYQSLSHHSANMDVLVVIGTSASFLYSVLEGVRSFLYRGYEPHLYFETSAVLITLILLGKLLEARAKSRTTQAIAHLLNLQAKKANILLGITEKQISIEGVKAGDVLVVRPGEKIPVDGEVIFGETAIDESMITGESIPAVKRPGDQVIGATINKNSMVHMRATKIGKESVLGKIVQTVEEAQGSKAPIQRFADRISSVFVPVVAGIALLTFLSWLFLIDPGNVERALVSSITVLVIACPCALGLATPTSIMVGSGKGAETGILFKGGEHLEIMHKVNTVIFDKTGTITEGKPAVTDIELYHDKALSYLVSVEYGSEHPLAKAVVHYGIQMKVEREAVSELQTITGQGVHAVIEGHHVIAGSRKLMSHHMVLYQNKLKRAEELESQGKTVIFIAIDGKLAGIIAVADTIKSGAREVVSLLKEKGIEVQMMTGDHERPAMAIARDLGIEHVYSSVLPGQKAEKIRKLKGQGKIVAMIGDGINDAPALAEANVGIAMGTGTDIAIEAADLTILGGDLDLVSKAFRLSHAVMRNVRQNFFWALAYNSAGIPIAAAGLLAPWVAGAAMAFSSVSVITNSLRLKKFN</sequence>
<dbReference type="Gene3D" id="2.70.150.10">
    <property type="entry name" value="Calcium-transporting ATPase, cytoplasmic transduction domain A"/>
    <property type="match status" value="1"/>
</dbReference>
<dbReference type="SUPFAM" id="SSF56784">
    <property type="entry name" value="HAD-like"/>
    <property type="match status" value="1"/>
</dbReference>
<dbReference type="InterPro" id="IPR001757">
    <property type="entry name" value="P_typ_ATPase"/>
</dbReference>
<keyword evidence="15 17" id="KW-0472">Membrane</keyword>
<dbReference type="InterPro" id="IPR006121">
    <property type="entry name" value="HMA_dom"/>
</dbReference>
<dbReference type="InterPro" id="IPR027256">
    <property type="entry name" value="P-typ_ATPase_IB"/>
</dbReference>
<accession>A0ABW4KM72</accession>
<evidence type="ECO:0000256" key="17">
    <source>
        <dbReference type="RuleBase" id="RU362081"/>
    </source>
</evidence>
<dbReference type="InterPro" id="IPR023298">
    <property type="entry name" value="ATPase_P-typ_TM_dom_sf"/>
</dbReference>
<evidence type="ECO:0000256" key="5">
    <source>
        <dbReference type="ARBA" id="ARBA00022553"/>
    </source>
</evidence>
<evidence type="ECO:0000256" key="15">
    <source>
        <dbReference type="ARBA" id="ARBA00023136"/>
    </source>
</evidence>
<evidence type="ECO:0000256" key="14">
    <source>
        <dbReference type="ARBA" id="ARBA00023065"/>
    </source>
</evidence>
<dbReference type="Pfam" id="PF00122">
    <property type="entry name" value="E1-E2_ATPase"/>
    <property type="match status" value="1"/>
</dbReference>
<comment type="similarity">
    <text evidence="2 17">Belongs to the cation transport ATPase (P-type) (TC 3.A.3) family. Type IB subfamily.</text>
</comment>
<evidence type="ECO:0000256" key="7">
    <source>
        <dbReference type="ARBA" id="ARBA00022723"/>
    </source>
</evidence>
<name>A0ABW4KM72_9BACI</name>
<gene>
    <name evidence="19" type="ORF">ACFSCZ_11180</name>
</gene>
<dbReference type="SUPFAM" id="SSF55008">
    <property type="entry name" value="HMA, heavy metal-associated domain"/>
    <property type="match status" value="1"/>
</dbReference>
<keyword evidence="12 17" id="KW-1133">Transmembrane helix</keyword>
<evidence type="ECO:0000256" key="2">
    <source>
        <dbReference type="ARBA" id="ARBA00006024"/>
    </source>
</evidence>
<feature type="transmembrane region" description="Helical" evidence="17">
    <location>
        <begin position="729"/>
        <end position="746"/>
    </location>
</feature>
<feature type="transmembrane region" description="Helical" evidence="17">
    <location>
        <begin position="238"/>
        <end position="256"/>
    </location>
</feature>
<keyword evidence="8 17" id="KW-0547">Nucleotide-binding</keyword>
<dbReference type="NCBIfam" id="TIGR01494">
    <property type="entry name" value="ATPase_P-type"/>
    <property type="match status" value="1"/>
</dbReference>
<dbReference type="EMBL" id="JBHUEO010000030">
    <property type="protein sequence ID" value="MFD1707293.1"/>
    <property type="molecule type" value="Genomic_DNA"/>
</dbReference>
<reference evidence="20" key="1">
    <citation type="journal article" date="2019" name="Int. J. Syst. Evol. Microbiol.">
        <title>The Global Catalogue of Microorganisms (GCM) 10K type strain sequencing project: providing services to taxonomists for standard genome sequencing and annotation.</title>
        <authorList>
            <consortium name="The Broad Institute Genomics Platform"/>
            <consortium name="The Broad Institute Genome Sequencing Center for Infectious Disease"/>
            <person name="Wu L."/>
            <person name="Ma J."/>
        </authorList>
    </citation>
    <scope>NUCLEOTIDE SEQUENCE [LARGE SCALE GENOMIC DNA]</scope>
    <source>
        <strain evidence="20">CGMCC 1.12295</strain>
    </source>
</reference>
<evidence type="ECO:0000256" key="11">
    <source>
        <dbReference type="ARBA" id="ARBA00022967"/>
    </source>
</evidence>
<organism evidence="19 20">
    <name type="scientific">Siminovitchia sediminis</name>
    <dbReference type="NCBI Taxonomy" id="1274353"/>
    <lineage>
        <taxon>Bacteria</taxon>
        <taxon>Bacillati</taxon>
        <taxon>Bacillota</taxon>
        <taxon>Bacilli</taxon>
        <taxon>Bacillales</taxon>
        <taxon>Bacillaceae</taxon>
        <taxon>Siminovitchia</taxon>
    </lineage>
</organism>
<dbReference type="Pfam" id="PF00403">
    <property type="entry name" value="HMA"/>
    <property type="match status" value="1"/>
</dbReference>
<dbReference type="CDD" id="cd02094">
    <property type="entry name" value="P-type_ATPase_Cu-like"/>
    <property type="match status" value="1"/>
</dbReference>
<keyword evidence="11" id="KW-1278">Translocase</keyword>
<feature type="transmembrane region" description="Helical" evidence="17">
    <location>
        <begin position="390"/>
        <end position="410"/>
    </location>
</feature>
<dbReference type="InterPro" id="IPR017969">
    <property type="entry name" value="Heavy-metal-associated_CS"/>
</dbReference>
<comment type="subcellular location">
    <subcellularLocation>
        <location evidence="17">Cell membrane</location>
    </subcellularLocation>
    <subcellularLocation>
        <location evidence="1">Endomembrane system</location>
        <topology evidence="1">Multi-pass membrane protein</topology>
    </subcellularLocation>
</comment>
<keyword evidence="20" id="KW-1185">Reference proteome</keyword>
<dbReference type="InterPro" id="IPR023299">
    <property type="entry name" value="ATPase_P-typ_cyto_dom_N"/>
</dbReference>